<feature type="region of interest" description="Disordered" evidence="7">
    <location>
        <begin position="104"/>
        <end position="145"/>
    </location>
</feature>
<dbReference type="EMBL" id="JAEHOE010000010">
    <property type="protein sequence ID" value="KAG2498339.1"/>
    <property type="molecule type" value="Genomic_DNA"/>
</dbReference>
<reference evidence="9" key="1">
    <citation type="journal article" date="2020" name="bioRxiv">
        <title>Comparative genomics of Chlamydomonas.</title>
        <authorList>
            <person name="Craig R.J."/>
            <person name="Hasan A.R."/>
            <person name="Ness R.W."/>
            <person name="Keightley P.D."/>
        </authorList>
    </citation>
    <scope>NUCLEOTIDE SEQUENCE</scope>
    <source>
        <strain evidence="9">CCAP 11/70</strain>
    </source>
</reference>
<evidence type="ECO:0000256" key="1">
    <source>
        <dbReference type="ARBA" id="ARBA00004049"/>
    </source>
</evidence>
<keyword evidence="2" id="KW-0805">Transcription regulation</keyword>
<feature type="compositionally biased region" description="Gly residues" evidence="7">
    <location>
        <begin position="514"/>
        <end position="530"/>
    </location>
</feature>
<dbReference type="InterPro" id="IPR044607">
    <property type="entry name" value="RKD-like"/>
</dbReference>
<feature type="compositionally biased region" description="Gly residues" evidence="7">
    <location>
        <begin position="651"/>
        <end position="661"/>
    </location>
</feature>
<evidence type="ECO:0000256" key="6">
    <source>
        <dbReference type="ARBA" id="ARBA00023242"/>
    </source>
</evidence>
<keyword evidence="6" id="KW-0539">Nucleus</keyword>
<feature type="region of interest" description="Disordered" evidence="7">
    <location>
        <begin position="195"/>
        <end position="216"/>
    </location>
</feature>
<feature type="compositionally biased region" description="Gly residues" evidence="7">
    <location>
        <begin position="632"/>
        <end position="643"/>
    </location>
</feature>
<feature type="region of interest" description="Disordered" evidence="7">
    <location>
        <begin position="493"/>
        <end position="598"/>
    </location>
</feature>
<dbReference type="PANTHER" id="PTHR46373:SF2">
    <property type="entry name" value="RWP-RK DOMAIN-CONTAINING PROTEIN"/>
    <property type="match status" value="1"/>
</dbReference>
<dbReference type="InterPro" id="IPR003035">
    <property type="entry name" value="RWP-RK_dom"/>
</dbReference>
<dbReference type="PROSITE" id="PS51519">
    <property type="entry name" value="RWP_RK"/>
    <property type="match status" value="1"/>
</dbReference>
<proteinExistence type="predicted"/>
<feature type="compositionally biased region" description="Polar residues" evidence="7">
    <location>
        <begin position="118"/>
        <end position="133"/>
    </location>
</feature>
<feature type="domain" description="RWP-RK" evidence="8">
    <location>
        <begin position="644"/>
        <end position="729"/>
    </location>
</feature>
<comment type="function">
    <text evidence="1">Putative transcription factor.</text>
</comment>
<evidence type="ECO:0000259" key="8">
    <source>
        <dbReference type="PROSITE" id="PS51519"/>
    </source>
</evidence>
<feature type="region of interest" description="Disordered" evidence="7">
    <location>
        <begin position="619"/>
        <end position="661"/>
    </location>
</feature>
<evidence type="ECO:0000256" key="4">
    <source>
        <dbReference type="ARBA" id="ARBA00023125"/>
    </source>
</evidence>
<dbReference type="PANTHER" id="PTHR46373">
    <property type="entry name" value="PROTEIN RKD4"/>
    <property type="match status" value="1"/>
</dbReference>
<keyword evidence="10" id="KW-1185">Reference proteome</keyword>
<evidence type="ECO:0000256" key="5">
    <source>
        <dbReference type="ARBA" id="ARBA00023163"/>
    </source>
</evidence>
<evidence type="ECO:0000256" key="3">
    <source>
        <dbReference type="ARBA" id="ARBA00023054"/>
    </source>
</evidence>
<protein>
    <recommendedName>
        <fullName evidence="8">RWP-RK domain-containing protein</fullName>
    </recommendedName>
</protein>
<evidence type="ECO:0000256" key="7">
    <source>
        <dbReference type="SAM" id="MobiDB-lite"/>
    </source>
</evidence>
<sequence>MGWSAQPGFLGASGAAPGTYPGIRQSPWQASHQRMQPPVFGTGPAPMAIEQALPNVSPPAPAFSGASPFVEVVPAATPMDVDPPPRPVLLGSGGASRLEGMVCLPPASGSEGRDPHSRPTSQPLPQRMPSTAEPSPRRYLEPGESFGQAEAALGGVQVTEHWSRGAVPAQSLPQEPRRLSSGYVAASATQLRQGLLSGTAKPGSLSGAAAVQPPQLPGLLGVGNLPQLPASLRIKQELEDSIVGQRLFAEIEATPWPRVSPAPSAGGSASSSLSLPGAGIARMSAPQQTSASLSMAHVPSAPTVERTSAPAHPVTAVPAAGGTTPGGGGGGGGGTGGGGGAQYGVNGGSTGSLILGSYSSCGGGSDSLCSLATSTTATPSASLPLGLGSSAFDPLAEAAAAAPAAAAVVPAAAASGAPTAGSQRRPSCEPPVAMQLCLEEPPPPPSRGDLALAVKEEPQLPLKWVGSRSATGDADASAAPQVVLCARAPSGATASNSAAAAGGSSNGGKRASASGGGAAAAASGGSGHGGANEAAAQAATAKPKAADRCASNRADSQGPAATAPIPAPAPAVPAPVPASSAPSTRQPSSAEGRKRNLPAVDTGASADADAVMTHAPAEAVKIEDPMDASSPDGGGSGPSGSGAGPSASGPSGAGGGGGGGQDSLAALREVFDLPVSDAVRVLGCSASELKRRCRALGIKRWPQRKLLSLRRIAEAADADSSLTPEERQAVQERVSSNRTAILEDPNTPLQSALKTVRQAQYKQEFELRRARGGRARSHDEEEEEEGDDD</sequence>
<dbReference type="GO" id="GO:0003677">
    <property type="term" value="F:DNA binding"/>
    <property type="evidence" value="ECO:0007669"/>
    <property type="project" value="UniProtKB-KW"/>
</dbReference>
<feature type="compositionally biased region" description="Low complexity" evidence="7">
    <location>
        <begin position="493"/>
        <end position="513"/>
    </location>
</feature>
<gene>
    <name evidence="9" type="ORF">HYH03_003598</name>
</gene>
<name>A0A836C437_9CHLO</name>
<dbReference type="GO" id="GO:0003700">
    <property type="term" value="F:DNA-binding transcription factor activity"/>
    <property type="evidence" value="ECO:0007669"/>
    <property type="project" value="InterPro"/>
</dbReference>
<evidence type="ECO:0000256" key="2">
    <source>
        <dbReference type="ARBA" id="ARBA00023015"/>
    </source>
</evidence>
<evidence type="ECO:0000313" key="9">
    <source>
        <dbReference type="EMBL" id="KAG2498339.1"/>
    </source>
</evidence>
<dbReference type="Pfam" id="PF02042">
    <property type="entry name" value="RWP-RK"/>
    <property type="match status" value="1"/>
</dbReference>
<evidence type="ECO:0000313" key="10">
    <source>
        <dbReference type="Proteomes" id="UP000612055"/>
    </source>
</evidence>
<keyword evidence="3" id="KW-0175">Coiled coil</keyword>
<keyword evidence="5" id="KW-0804">Transcription</keyword>
<feature type="compositionally biased region" description="Pro residues" evidence="7">
    <location>
        <begin position="565"/>
        <end position="576"/>
    </location>
</feature>
<organism evidence="9 10">
    <name type="scientific">Edaphochlamys debaryana</name>
    <dbReference type="NCBI Taxonomy" id="47281"/>
    <lineage>
        <taxon>Eukaryota</taxon>
        <taxon>Viridiplantae</taxon>
        <taxon>Chlorophyta</taxon>
        <taxon>core chlorophytes</taxon>
        <taxon>Chlorophyceae</taxon>
        <taxon>CS clade</taxon>
        <taxon>Chlamydomonadales</taxon>
        <taxon>Chlamydomonadales incertae sedis</taxon>
        <taxon>Edaphochlamys</taxon>
    </lineage>
</organism>
<dbReference type="AlphaFoldDB" id="A0A836C437"/>
<keyword evidence="4" id="KW-0238">DNA-binding</keyword>
<feature type="region of interest" description="Disordered" evidence="7">
    <location>
        <begin position="1"/>
        <end position="46"/>
    </location>
</feature>
<comment type="caution">
    <text evidence="9">The sequence shown here is derived from an EMBL/GenBank/DDBJ whole genome shotgun (WGS) entry which is preliminary data.</text>
</comment>
<dbReference type="OrthoDB" id="552509at2759"/>
<dbReference type="Proteomes" id="UP000612055">
    <property type="component" value="Unassembled WGS sequence"/>
</dbReference>
<accession>A0A836C437</accession>
<feature type="compositionally biased region" description="Low complexity" evidence="7">
    <location>
        <begin position="531"/>
        <end position="543"/>
    </location>
</feature>
<feature type="region of interest" description="Disordered" evidence="7">
    <location>
        <begin position="767"/>
        <end position="789"/>
    </location>
</feature>
<feature type="compositionally biased region" description="Acidic residues" evidence="7">
    <location>
        <begin position="780"/>
        <end position="789"/>
    </location>
</feature>